<sequence length="110" mass="12917">MIKKILISLTSITIIGCCWFFFTLFDAIDLAPTKNNHLASEEKWKIEQRADIDSCEKHVLKNQIDLRRRNAKRVSELAFRTQTILFFVICIQIVLLLILLLVPKRYILKI</sequence>
<dbReference type="AlphaFoldDB" id="A0A420FPQ9"/>
<evidence type="ECO:0000256" key="1">
    <source>
        <dbReference type="SAM" id="Phobius"/>
    </source>
</evidence>
<comment type="caution">
    <text evidence="2">The sequence shown here is derived from an EMBL/GenBank/DDBJ whole genome shotgun (WGS) entry which is preliminary data.</text>
</comment>
<name>A0A420FPQ9_9SPHI</name>
<keyword evidence="1" id="KW-1133">Transmembrane helix</keyword>
<dbReference type="PROSITE" id="PS51257">
    <property type="entry name" value="PROKAR_LIPOPROTEIN"/>
    <property type="match status" value="1"/>
</dbReference>
<feature type="transmembrane region" description="Helical" evidence="1">
    <location>
        <begin position="5"/>
        <end position="25"/>
    </location>
</feature>
<keyword evidence="1" id="KW-0812">Transmembrane</keyword>
<gene>
    <name evidence="2" type="ORF">BCY89_07850</name>
</gene>
<keyword evidence="3" id="KW-1185">Reference proteome</keyword>
<keyword evidence="1" id="KW-0472">Membrane</keyword>
<evidence type="ECO:0000313" key="3">
    <source>
        <dbReference type="Proteomes" id="UP000286402"/>
    </source>
</evidence>
<dbReference type="EMBL" id="MCAQ01000023">
    <property type="protein sequence ID" value="RKF34863.1"/>
    <property type="molecule type" value="Genomic_DNA"/>
</dbReference>
<reference evidence="2 3" key="1">
    <citation type="submission" date="2016-07" db="EMBL/GenBank/DDBJ databases">
        <title>Genome analysis of Sphingobacterium siyangense T12B17.</title>
        <authorList>
            <person name="Xu D."/>
            <person name="Su Y."/>
            <person name="Zheng S."/>
        </authorList>
    </citation>
    <scope>NUCLEOTIDE SEQUENCE [LARGE SCALE GENOMIC DNA]</scope>
    <source>
        <strain evidence="2 3">T12B17</strain>
    </source>
</reference>
<proteinExistence type="predicted"/>
<dbReference type="Proteomes" id="UP000286402">
    <property type="component" value="Unassembled WGS sequence"/>
</dbReference>
<accession>A0A420FPQ9</accession>
<feature type="transmembrane region" description="Helical" evidence="1">
    <location>
        <begin position="84"/>
        <end position="102"/>
    </location>
</feature>
<organism evidence="2 3">
    <name type="scientific">Sphingobacterium siyangense</name>
    <dbReference type="NCBI Taxonomy" id="459529"/>
    <lineage>
        <taxon>Bacteria</taxon>
        <taxon>Pseudomonadati</taxon>
        <taxon>Bacteroidota</taxon>
        <taxon>Sphingobacteriia</taxon>
        <taxon>Sphingobacteriales</taxon>
        <taxon>Sphingobacteriaceae</taxon>
        <taxon>Sphingobacterium</taxon>
    </lineage>
</organism>
<protein>
    <submittedName>
        <fullName evidence="2">Uncharacterized protein</fullName>
    </submittedName>
</protein>
<evidence type="ECO:0000313" key="2">
    <source>
        <dbReference type="EMBL" id="RKF34863.1"/>
    </source>
</evidence>